<evidence type="ECO:0000313" key="3">
    <source>
        <dbReference type="Proteomes" id="UP000053477"/>
    </source>
</evidence>
<sequence>MAQLPPKPRAPLSLAERISTDLPSHPYERDDDKMEPGEWERDKDRDVDRPERPAYRDDAPPRDYPPRPPSPHREHERDRRGSYHPPPPADSYVTGLGRDRGGRDGERPRDHWDRFSDSRDRDPYYRGRDTRPPPYEGRPRDSYHDYPDSRRRDGGRFPPPDSYRGPPPGRPPPDYDRRRSPPPPHRHAYPPPPSPPRRLRSPPLDRSPVRRPPPRSPPRPASSGREEGWQPDPERRARDGFKRRWSPRRPDSGYDSRRPPPEVDTYMARRNDRAEPDRDRDWTPRKRRRESLSRSRSRSRESDRRRKDIRRSRSPVTSPGRSRGPVRPPRSPSPKPKRESSVRPTPPPKDSADLHRMNEEEHASARRMEKRPERGERPHDPIQTAHIKTEMQKQSPTHTAPPIKHESQSPVVARALSPPLSHSSKALSDAGEKERYEKEKAPLAPAKYGKPPTASASAEQPKGRAVPTGPRSEVPPPPPVNKPNIPKLDPNRPPMDEFEKRMQDLNRTVARQEAIRRNLYTELAKNNIVKKRAKHEMELAEIEYMAAVARRKFICADAEV</sequence>
<dbReference type="Proteomes" id="UP000053477">
    <property type="component" value="Unassembled WGS sequence"/>
</dbReference>
<dbReference type="STRING" id="27342.A0A0H2RQF8"/>
<proteinExistence type="predicted"/>
<feature type="compositionally biased region" description="Pro residues" evidence="1">
    <location>
        <begin position="157"/>
        <end position="172"/>
    </location>
</feature>
<evidence type="ECO:0000256" key="1">
    <source>
        <dbReference type="SAM" id="MobiDB-lite"/>
    </source>
</evidence>
<evidence type="ECO:0000313" key="2">
    <source>
        <dbReference type="EMBL" id="KLO14210.1"/>
    </source>
</evidence>
<feature type="compositionally biased region" description="Pro residues" evidence="1">
    <location>
        <begin position="210"/>
        <end position="220"/>
    </location>
</feature>
<feature type="region of interest" description="Disordered" evidence="1">
    <location>
        <begin position="1"/>
        <end position="497"/>
    </location>
</feature>
<dbReference type="AlphaFoldDB" id="A0A0H2RQF8"/>
<feature type="compositionally biased region" description="Basic and acidic residues" evidence="1">
    <location>
        <begin position="224"/>
        <end position="306"/>
    </location>
</feature>
<feature type="compositionally biased region" description="Basic and acidic residues" evidence="1">
    <location>
        <begin position="26"/>
        <end position="81"/>
    </location>
</feature>
<protein>
    <submittedName>
        <fullName evidence="2">Uncharacterized protein</fullName>
    </submittedName>
</protein>
<name>A0A0H2RQF8_9AGAM</name>
<feature type="compositionally biased region" description="Basic and acidic residues" evidence="1">
    <location>
        <begin position="430"/>
        <end position="441"/>
    </location>
</feature>
<accession>A0A0H2RQF8</accession>
<gene>
    <name evidence="2" type="ORF">SCHPADRAFT_996800</name>
</gene>
<keyword evidence="3" id="KW-1185">Reference proteome</keyword>
<feature type="compositionally biased region" description="Basic and acidic residues" evidence="1">
    <location>
        <begin position="350"/>
        <end position="380"/>
    </location>
</feature>
<organism evidence="2 3">
    <name type="scientific">Schizopora paradoxa</name>
    <dbReference type="NCBI Taxonomy" id="27342"/>
    <lineage>
        <taxon>Eukaryota</taxon>
        <taxon>Fungi</taxon>
        <taxon>Dikarya</taxon>
        <taxon>Basidiomycota</taxon>
        <taxon>Agaricomycotina</taxon>
        <taxon>Agaricomycetes</taxon>
        <taxon>Hymenochaetales</taxon>
        <taxon>Schizoporaceae</taxon>
        <taxon>Schizopora</taxon>
    </lineage>
</organism>
<dbReference type="EMBL" id="KQ085947">
    <property type="protein sequence ID" value="KLO14210.1"/>
    <property type="molecule type" value="Genomic_DNA"/>
</dbReference>
<feature type="compositionally biased region" description="Basic and acidic residues" evidence="1">
    <location>
        <begin position="97"/>
        <end position="155"/>
    </location>
</feature>
<reference evidence="2 3" key="1">
    <citation type="submission" date="2015-04" db="EMBL/GenBank/DDBJ databases">
        <title>Complete genome sequence of Schizopora paradoxa KUC8140, a cosmopolitan wood degrader in East Asia.</title>
        <authorList>
            <consortium name="DOE Joint Genome Institute"/>
            <person name="Min B."/>
            <person name="Park H."/>
            <person name="Jang Y."/>
            <person name="Kim J.-J."/>
            <person name="Kim K.H."/>
            <person name="Pangilinan J."/>
            <person name="Lipzen A."/>
            <person name="Riley R."/>
            <person name="Grigoriev I.V."/>
            <person name="Spatafora J.W."/>
            <person name="Choi I.-G."/>
        </authorList>
    </citation>
    <scope>NUCLEOTIDE SEQUENCE [LARGE SCALE GENOMIC DNA]</scope>
    <source>
        <strain evidence="2 3">KUC8140</strain>
    </source>
</reference>
<dbReference type="InParanoid" id="A0A0H2RQF8"/>